<dbReference type="AlphaFoldDB" id="A0AAU9EYA9"/>
<keyword evidence="2" id="KW-1185">Reference proteome</keyword>
<evidence type="ECO:0000313" key="2">
    <source>
        <dbReference type="Proteomes" id="UP001500889"/>
    </source>
</evidence>
<accession>A0AAU9EYA9</accession>
<evidence type="ECO:0000313" key="1">
    <source>
        <dbReference type="EMBL" id="BFF89399.1"/>
    </source>
</evidence>
<gene>
    <name evidence="1" type="ORF">DMAD_08171</name>
</gene>
<evidence type="ECO:0008006" key="3">
    <source>
        <dbReference type="Google" id="ProtNLM"/>
    </source>
</evidence>
<protein>
    <recommendedName>
        <fullName evidence="3">Galectin</fullName>
    </recommendedName>
</protein>
<dbReference type="EMBL" id="AP029263">
    <property type="protein sequence ID" value="BFF89399.1"/>
    <property type="molecule type" value="Genomic_DNA"/>
</dbReference>
<reference evidence="1 2" key="1">
    <citation type="submission" date="2024-02" db="EMBL/GenBank/DDBJ databases">
        <title>A chromosome-level genome assembly of Drosophila madeirensis, a fruit fly species endemic to Madeira island.</title>
        <authorList>
            <person name="Tomihara K."/>
            <person name="Llopart A."/>
            <person name="Yamamoto D."/>
        </authorList>
    </citation>
    <scope>NUCLEOTIDE SEQUENCE [LARGE SCALE GENOMIC DNA]</scope>
    <source>
        <strain evidence="1 2">RF1</strain>
    </source>
</reference>
<name>A0AAU9EYA9_DROMD</name>
<organism evidence="1 2">
    <name type="scientific">Drosophila madeirensis</name>
    <name type="common">Fruit fly</name>
    <dbReference type="NCBI Taxonomy" id="30013"/>
    <lineage>
        <taxon>Eukaryota</taxon>
        <taxon>Metazoa</taxon>
        <taxon>Ecdysozoa</taxon>
        <taxon>Arthropoda</taxon>
        <taxon>Hexapoda</taxon>
        <taxon>Insecta</taxon>
        <taxon>Pterygota</taxon>
        <taxon>Neoptera</taxon>
        <taxon>Endopterygota</taxon>
        <taxon>Diptera</taxon>
        <taxon>Brachycera</taxon>
        <taxon>Muscomorpha</taxon>
        <taxon>Ephydroidea</taxon>
        <taxon>Drosophilidae</taxon>
        <taxon>Drosophila</taxon>
        <taxon>Sophophora</taxon>
    </lineage>
</organism>
<sequence>MMYSDDKTPMLSVLTMKSGFIYKLDAATCVHLISIDLQQGYDANLEIHFDGSVIVEASVSAKNIHESFDTLVWGNDCIALKSESYATADVMGYIDGHFYGVAGQEFMPLEEVFQEIKMPDN</sequence>
<dbReference type="Proteomes" id="UP001500889">
    <property type="component" value="Chromosome O"/>
</dbReference>
<proteinExistence type="predicted"/>